<evidence type="ECO:0000256" key="1">
    <source>
        <dbReference type="SAM" id="Phobius"/>
    </source>
</evidence>
<dbReference type="EMBL" id="QGKW02001911">
    <property type="protein sequence ID" value="KAF2569745.1"/>
    <property type="molecule type" value="Genomic_DNA"/>
</dbReference>
<feature type="transmembrane region" description="Helical" evidence="1">
    <location>
        <begin position="43"/>
        <end position="66"/>
    </location>
</feature>
<organism evidence="2 3">
    <name type="scientific">Brassica cretica</name>
    <name type="common">Mustard</name>
    <dbReference type="NCBI Taxonomy" id="69181"/>
    <lineage>
        <taxon>Eukaryota</taxon>
        <taxon>Viridiplantae</taxon>
        <taxon>Streptophyta</taxon>
        <taxon>Embryophyta</taxon>
        <taxon>Tracheophyta</taxon>
        <taxon>Spermatophyta</taxon>
        <taxon>Magnoliopsida</taxon>
        <taxon>eudicotyledons</taxon>
        <taxon>Gunneridae</taxon>
        <taxon>Pentapetalae</taxon>
        <taxon>rosids</taxon>
        <taxon>malvids</taxon>
        <taxon>Brassicales</taxon>
        <taxon>Brassicaceae</taxon>
        <taxon>Brassiceae</taxon>
        <taxon>Brassica</taxon>
    </lineage>
</organism>
<name>A0A8S9IK63_BRACR</name>
<dbReference type="Proteomes" id="UP000712281">
    <property type="component" value="Unassembled WGS sequence"/>
</dbReference>
<dbReference type="AlphaFoldDB" id="A0A8S9IK63"/>
<sequence length="136" mass="15139">MQFFNKLHVIESDWKSRPGSAIGQTRCRRPTAPFAVGLPPLSIGFHIIAFTLCYLLLVSPPCLMCLGPMKSKGLCFLRTISEARRVCDGLGSPGSTVRRRLRSDLGQIRAPRSTRSFDVSRPSKPLLRRLAPVDLF</sequence>
<keyword evidence="1" id="KW-1133">Transmembrane helix</keyword>
<gene>
    <name evidence="2" type="ORF">F2Q68_00024178</name>
</gene>
<proteinExistence type="predicted"/>
<reference evidence="2" key="1">
    <citation type="submission" date="2019-12" db="EMBL/GenBank/DDBJ databases">
        <title>Genome sequencing and annotation of Brassica cretica.</title>
        <authorList>
            <person name="Studholme D.J."/>
            <person name="Sarris P.F."/>
        </authorList>
    </citation>
    <scope>NUCLEOTIDE SEQUENCE</scope>
    <source>
        <strain evidence="2">PFS-001/15</strain>
        <tissue evidence="2">Leaf</tissue>
    </source>
</reference>
<comment type="caution">
    <text evidence="2">The sequence shown here is derived from an EMBL/GenBank/DDBJ whole genome shotgun (WGS) entry which is preliminary data.</text>
</comment>
<protein>
    <submittedName>
        <fullName evidence="2">Uncharacterized protein</fullName>
    </submittedName>
</protein>
<evidence type="ECO:0000313" key="3">
    <source>
        <dbReference type="Proteomes" id="UP000712281"/>
    </source>
</evidence>
<keyword evidence="1" id="KW-0472">Membrane</keyword>
<evidence type="ECO:0000313" key="2">
    <source>
        <dbReference type="EMBL" id="KAF2569745.1"/>
    </source>
</evidence>
<accession>A0A8S9IK63</accession>
<keyword evidence="1" id="KW-0812">Transmembrane</keyword>